<keyword evidence="5" id="KW-0949">S-adenosyl-L-methionine</keyword>
<evidence type="ECO:0000256" key="4">
    <source>
        <dbReference type="ARBA" id="ARBA00022679"/>
    </source>
</evidence>
<comment type="caution">
    <text evidence="9">The sequence shown here is derived from an EMBL/GenBank/DDBJ whole genome shotgun (WGS) entry which is preliminary data.</text>
</comment>
<evidence type="ECO:0000313" key="10">
    <source>
        <dbReference type="Proteomes" id="UP001168613"/>
    </source>
</evidence>
<feature type="region of interest" description="Disordered" evidence="6">
    <location>
        <begin position="178"/>
        <end position="224"/>
    </location>
</feature>
<dbReference type="PANTHER" id="PTHR22884">
    <property type="entry name" value="SET DOMAIN PROTEINS"/>
    <property type="match status" value="1"/>
</dbReference>
<dbReference type="InterPro" id="IPR001214">
    <property type="entry name" value="SET_dom"/>
</dbReference>
<name>A0ABT8EF49_9BURK</name>
<keyword evidence="10" id="KW-1185">Reference proteome</keyword>
<keyword evidence="4" id="KW-0808">Transferase</keyword>
<dbReference type="Gene3D" id="2.170.270.10">
    <property type="entry name" value="SET domain"/>
    <property type="match status" value="1"/>
</dbReference>
<feature type="domain" description="SET" evidence="7">
    <location>
        <begin position="1"/>
        <end position="121"/>
    </location>
</feature>
<dbReference type="InterPro" id="IPR046341">
    <property type="entry name" value="SET_dom_sf"/>
</dbReference>
<dbReference type="Pfam" id="PF00856">
    <property type="entry name" value="SET"/>
    <property type="match status" value="1"/>
</dbReference>
<dbReference type="Proteomes" id="UP001168613">
    <property type="component" value="Unassembled WGS sequence"/>
</dbReference>
<reference evidence="9" key="1">
    <citation type="submission" date="2021-11" db="EMBL/GenBank/DDBJ databases">
        <title>Draft genome sequence of Alcaligenes endophyticus type strain CCUG 75668T.</title>
        <authorList>
            <person name="Salva-Serra F."/>
            <person name="Duran R.E."/>
            <person name="Seeger M."/>
            <person name="Moore E.R.B."/>
            <person name="Jaen-Luchoro D."/>
        </authorList>
    </citation>
    <scope>NUCLEOTIDE SEQUENCE</scope>
    <source>
        <strain evidence="9">CCUG 75668</strain>
    </source>
</reference>
<organism evidence="9 10">
    <name type="scientific">Alcaligenes endophyticus</name>
    <dbReference type="NCBI Taxonomy" id="1929088"/>
    <lineage>
        <taxon>Bacteria</taxon>
        <taxon>Pseudomonadati</taxon>
        <taxon>Pseudomonadota</taxon>
        <taxon>Betaproteobacteria</taxon>
        <taxon>Burkholderiales</taxon>
        <taxon>Alcaligenaceae</taxon>
        <taxon>Alcaligenes</taxon>
    </lineage>
</organism>
<dbReference type="PROSITE" id="PS50280">
    <property type="entry name" value="SET"/>
    <property type="match status" value="1"/>
</dbReference>
<proteinExistence type="predicted"/>
<evidence type="ECO:0000259" key="8">
    <source>
        <dbReference type="PROSITE" id="PS50868"/>
    </source>
</evidence>
<dbReference type="InterPro" id="IPR050777">
    <property type="entry name" value="SET2_Histone-Lys_MeTrsfase"/>
</dbReference>
<dbReference type="InterPro" id="IPR003616">
    <property type="entry name" value="Post-SET_dom"/>
</dbReference>
<evidence type="ECO:0000256" key="3">
    <source>
        <dbReference type="ARBA" id="ARBA00022603"/>
    </source>
</evidence>
<dbReference type="SMART" id="SM00317">
    <property type="entry name" value="SET"/>
    <property type="match status" value="1"/>
</dbReference>
<dbReference type="PROSITE" id="PS50868">
    <property type="entry name" value="POST_SET"/>
    <property type="match status" value="1"/>
</dbReference>
<dbReference type="SUPFAM" id="SSF82199">
    <property type="entry name" value="SET domain"/>
    <property type="match status" value="1"/>
</dbReference>
<evidence type="ECO:0000313" key="9">
    <source>
        <dbReference type="EMBL" id="MDN4119883.1"/>
    </source>
</evidence>
<keyword evidence="2" id="KW-0158">Chromosome</keyword>
<sequence length="224" mass="24854">MVTRRQPWHLVKASTLHGKGVFALRDIPAGTRILQYAGRRLTSEQADALHPVNPDDPFHTFFFALSSGKIIDGGQRGNDSRWINHCCEPNCEGHENSDGTRVYIVAMRDIAAGEELLYDYGLVIDEDITAELKQNYRCLCGVPSCRGTMIAVPEPDNKREAAAQELRAAAAELQAELDAAMAQASHAPLNTTKDKPGDKAKTKKKEKKNKKDKDKKTKRKKGKQ</sequence>
<gene>
    <name evidence="9" type="ORF">LMS43_01140</name>
</gene>
<dbReference type="EMBL" id="JAJHNU010000001">
    <property type="protein sequence ID" value="MDN4119883.1"/>
    <property type="molecule type" value="Genomic_DNA"/>
</dbReference>
<feature type="domain" description="Post-SET" evidence="8">
    <location>
        <begin position="134"/>
        <end position="150"/>
    </location>
</feature>
<evidence type="ECO:0000256" key="2">
    <source>
        <dbReference type="ARBA" id="ARBA00022454"/>
    </source>
</evidence>
<evidence type="ECO:0000259" key="7">
    <source>
        <dbReference type="PROSITE" id="PS50280"/>
    </source>
</evidence>
<accession>A0ABT8EF49</accession>
<evidence type="ECO:0000256" key="5">
    <source>
        <dbReference type="ARBA" id="ARBA00022691"/>
    </source>
</evidence>
<evidence type="ECO:0000256" key="1">
    <source>
        <dbReference type="ARBA" id="ARBA00004286"/>
    </source>
</evidence>
<evidence type="ECO:0000256" key="6">
    <source>
        <dbReference type="SAM" id="MobiDB-lite"/>
    </source>
</evidence>
<protein>
    <submittedName>
        <fullName evidence="9">SET domain-containing protein</fullName>
    </submittedName>
</protein>
<comment type="subcellular location">
    <subcellularLocation>
        <location evidence="1">Chromosome</location>
    </subcellularLocation>
</comment>
<keyword evidence="3" id="KW-0489">Methyltransferase</keyword>